<dbReference type="OrthoDB" id="8068875at2759"/>
<dbReference type="GO" id="GO:0061630">
    <property type="term" value="F:ubiquitin protein ligase activity"/>
    <property type="evidence" value="ECO:0007669"/>
    <property type="project" value="UniProtKB-EC"/>
</dbReference>
<feature type="domain" description="HECT" evidence="7">
    <location>
        <begin position="692"/>
        <end position="1047"/>
    </location>
</feature>
<dbReference type="FunCoup" id="A0A3N4M3Z4">
    <property type="interactions" value="63"/>
</dbReference>
<feature type="compositionally biased region" description="Basic and acidic residues" evidence="6">
    <location>
        <begin position="260"/>
        <end position="275"/>
    </location>
</feature>
<reference evidence="8 9" key="1">
    <citation type="journal article" date="2018" name="Nat. Ecol. Evol.">
        <title>Pezizomycetes genomes reveal the molecular basis of ectomycorrhizal truffle lifestyle.</title>
        <authorList>
            <person name="Murat C."/>
            <person name="Payen T."/>
            <person name="Noel B."/>
            <person name="Kuo A."/>
            <person name="Morin E."/>
            <person name="Chen J."/>
            <person name="Kohler A."/>
            <person name="Krizsan K."/>
            <person name="Balestrini R."/>
            <person name="Da Silva C."/>
            <person name="Montanini B."/>
            <person name="Hainaut M."/>
            <person name="Levati E."/>
            <person name="Barry K.W."/>
            <person name="Belfiori B."/>
            <person name="Cichocki N."/>
            <person name="Clum A."/>
            <person name="Dockter R.B."/>
            <person name="Fauchery L."/>
            <person name="Guy J."/>
            <person name="Iotti M."/>
            <person name="Le Tacon F."/>
            <person name="Lindquist E.A."/>
            <person name="Lipzen A."/>
            <person name="Malagnac F."/>
            <person name="Mello A."/>
            <person name="Molinier V."/>
            <person name="Miyauchi S."/>
            <person name="Poulain J."/>
            <person name="Riccioni C."/>
            <person name="Rubini A."/>
            <person name="Sitrit Y."/>
            <person name="Splivallo R."/>
            <person name="Traeger S."/>
            <person name="Wang M."/>
            <person name="Zifcakova L."/>
            <person name="Wipf D."/>
            <person name="Zambonelli A."/>
            <person name="Paolocci F."/>
            <person name="Nowrousian M."/>
            <person name="Ottonello S."/>
            <person name="Baldrian P."/>
            <person name="Spatafora J.W."/>
            <person name="Henrissat B."/>
            <person name="Nagy L.G."/>
            <person name="Aury J.M."/>
            <person name="Wincker P."/>
            <person name="Grigoriev I.V."/>
            <person name="Bonfante P."/>
            <person name="Martin F.M."/>
        </authorList>
    </citation>
    <scope>NUCLEOTIDE SEQUENCE [LARGE SCALE GENOMIC DNA]</scope>
    <source>
        <strain evidence="8 9">ATCC MYA-4762</strain>
    </source>
</reference>
<evidence type="ECO:0000256" key="4">
    <source>
        <dbReference type="ARBA" id="ARBA00022786"/>
    </source>
</evidence>
<evidence type="ECO:0000259" key="7">
    <source>
        <dbReference type="PROSITE" id="PS50237"/>
    </source>
</evidence>
<dbReference type="Gene3D" id="3.30.2410.10">
    <property type="entry name" value="Hect, E3 ligase catalytic domain"/>
    <property type="match status" value="1"/>
</dbReference>
<organism evidence="8 9">
    <name type="scientific">Terfezia boudieri ATCC MYA-4762</name>
    <dbReference type="NCBI Taxonomy" id="1051890"/>
    <lineage>
        <taxon>Eukaryota</taxon>
        <taxon>Fungi</taxon>
        <taxon>Dikarya</taxon>
        <taxon>Ascomycota</taxon>
        <taxon>Pezizomycotina</taxon>
        <taxon>Pezizomycetes</taxon>
        <taxon>Pezizales</taxon>
        <taxon>Pezizaceae</taxon>
        <taxon>Terfezia</taxon>
    </lineage>
</organism>
<dbReference type="Gene3D" id="3.90.1750.10">
    <property type="entry name" value="Hect, E3 ligase catalytic domains"/>
    <property type="match status" value="1"/>
</dbReference>
<sequence length="1047" mass="117802">MCCDSTVRWPKNLFVFRCMICRTINDLKPLEGGKSPVVSQISIEETRTLIDSCVSSFLEQRSYLKLLDAQDLSYPQSPPAEYNPTLTEAESTPLKTGSLYLSIGQPSPGSLSDKNTSSSSGIPSSHQSLISGLLDEEKEPFNNPLPFLSDEHGHREHSESHQMQQQASGKRIVSGNVELPSILREHSEVSESLDLNDASERRKRYRALAEKMFKPLEDYITACFTSWECLNDSFIPAAMQESRATQGSGSADILGAREGRRDQKTLAEGEYEKSLLSKGRRKEREKQCDKEKEKGVVTLKTPAIDWDRVREWYELVIGAGSNIMELSREEHIKETFHNKEDGQAIAEKTEEKEEADDIPPGSEEEKWDLAEAVEEARLRVVKVLLVAMESILKRPGRPLKDPGDIRFLLIILENPLLYPSYSRPKPSMKLSRKQEKSSSPGRQAQIRPLTSASSSGPGQHSAIIKRIIGLISILPNVVHHFIVSWLSRLPEPHFRRIVELGGSFVTYRLNRQSGRKKPLGGVGGGSIGGKRGRGVVYNDDWQIRAVARFMALLFSANNSARSSNVFQIDREGPINSPAEIARRQAQARGQIILTSDFYNMLLDYADLIADFDSWENRTGKFCFCQYPFLFSMGAKIHILEYDARRQMEAKARDAFFSSLTNRRAVNQYLVLKVRRDCLVEDSLKGISEGVGGMGDIKKGLRIEFVGEDGVDAGGLRKEWFLLLVRDVFDPNYGLFIYDDDSRYCYFNSNSFESSEEFFLIGVVFGLAIYNSTILDVALPPVVFKKLLQPSSMANALFSAATLRPPQKYTLDDLAVFRPSLARGLCQLLEFEGDVEEVFCRSFSVEIDRFGQLSSVALVPGGENMPVTNANRRDFVDKYITYLLDTSVAKQFEPFKRGFYTVCGGNALSLFRPEEIELLVRGSDEALDISALRAVAIYEGWGGPVGENKDNSVAENDPVVKWFWSFFERITPKEQRLLLIFITGSDRIPAMGATNLVIKLVCLGGDCERFPVARTCFNALCLYRYKRREKLEKMLWRAVEESEGFGLK</sequence>
<proteinExistence type="predicted"/>
<feature type="compositionally biased region" description="Basic and acidic residues" evidence="6">
    <location>
        <begin position="149"/>
        <end position="160"/>
    </location>
</feature>
<dbReference type="GO" id="GO:0000209">
    <property type="term" value="P:protein polyubiquitination"/>
    <property type="evidence" value="ECO:0007669"/>
    <property type="project" value="InterPro"/>
</dbReference>
<dbReference type="CDD" id="cd00078">
    <property type="entry name" value="HECTc"/>
    <property type="match status" value="1"/>
</dbReference>
<dbReference type="SMART" id="SM00119">
    <property type="entry name" value="HECTc"/>
    <property type="match status" value="1"/>
</dbReference>
<feature type="region of interest" description="Disordered" evidence="6">
    <location>
        <begin position="260"/>
        <end position="289"/>
    </location>
</feature>
<dbReference type="FunFam" id="3.30.2160.10:FF:000004">
    <property type="entry name" value="probable E3 ubiquitin-protein ligase HERC4 isoform X1"/>
    <property type="match status" value="1"/>
</dbReference>
<dbReference type="Proteomes" id="UP000267821">
    <property type="component" value="Unassembled WGS sequence"/>
</dbReference>
<feature type="compositionally biased region" description="Low complexity" evidence="6">
    <location>
        <begin position="117"/>
        <end position="128"/>
    </location>
</feature>
<dbReference type="STRING" id="1051890.A0A3N4M3Z4"/>
<evidence type="ECO:0000256" key="1">
    <source>
        <dbReference type="ARBA" id="ARBA00000885"/>
    </source>
</evidence>
<evidence type="ECO:0000313" key="9">
    <source>
        <dbReference type="Proteomes" id="UP000267821"/>
    </source>
</evidence>
<evidence type="ECO:0000313" key="8">
    <source>
        <dbReference type="EMBL" id="RPB28092.1"/>
    </source>
</evidence>
<evidence type="ECO:0000256" key="5">
    <source>
        <dbReference type="PROSITE-ProRule" id="PRU00104"/>
    </source>
</evidence>
<keyword evidence="3" id="KW-0808">Transferase</keyword>
<evidence type="ECO:0000256" key="2">
    <source>
        <dbReference type="ARBA" id="ARBA00012485"/>
    </source>
</evidence>
<keyword evidence="4 5" id="KW-0833">Ubl conjugation pathway</keyword>
<keyword evidence="9" id="KW-1185">Reference proteome</keyword>
<dbReference type="Pfam" id="PF00632">
    <property type="entry name" value="HECT"/>
    <property type="match status" value="1"/>
</dbReference>
<evidence type="ECO:0000256" key="3">
    <source>
        <dbReference type="ARBA" id="ARBA00022679"/>
    </source>
</evidence>
<dbReference type="PANTHER" id="PTHR45700">
    <property type="entry name" value="UBIQUITIN-PROTEIN LIGASE E3C"/>
    <property type="match status" value="1"/>
</dbReference>
<feature type="active site" description="Glycyl thioester intermediate" evidence="5">
    <location>
        <position position="1015"/>
    </location>
</feature>
<accession>A0A3N4M3Z4</accession>
<dbReference type="PROSITE" id="PS50237">
    <property type="entry name" value="HECT"/>
    <property type="match status" value="1"/>
</dbReference>
<dbReference type="AlphaFoldDB" id="A0A3N4M3Z4"/>
<dbReference type="InterPro" id="IPR000569">
    <property type="entry name" value="HECT_dom"/>
</dbReference>
<dbReference type="Gene3D" id="3.30.2160.10">
    <property type="entry name" value="Hect, E3 ligase catalytic domain"/>
    <property type="match status" value="1"/>
</dbReference>
<dbReference type="InterPro" id="IPR035983">
    <property type="entry name" value="Hect_E3_ubiquitin_ligase"/>
</dbReference>
<feature type="compositionally biased region" description="Polar residues" evidence="6">
    <location>
        <begin position="104"/>
        <end position="116"/>
    </location>
</feature>
<dbReference type="PANTHER" id="PTHR45700:SF8">
    <property type="entry name" value="HECT-TYPE E3 UBIQUITIN TRANSFERASE"/>
    <property type="match status" value="1"/>
</dbReference>
<gene>
    <name evidence="8" type="ORF">L211DRAFT_484901</name>
</gene>
<evidence type="ECO:0000256" key="6">
    <source>
        <dbReference type="SAM" id="MobiDB-lite"/>
    </source>
</evidence>
<feature type="region of interest" description="Disordered" evidence="6">
    <location>
        <begin position="141"/>
        <end position="171"/>
    </location>
</feature>
<feature type="compositionally biased region" description="Polar residues" evidence="6">
    <location>
        <begin position="437"/>
        <end position="458"/>
    </location>
</feature>
<feature type="region of interest" description="Disordered" evidence="6">
    <location>
        <begin position="98"/>
        <end position="128"/>
    </location>
</feature>
<dbReference type="SUPFAM" id="SSF56204">
    <property type="entry name" value="Hect, E3 ligase catalytic domain"/>
    <property type="match status" value="1"/>
</dbReference>
<comment type="catalytic activity">
    <reaction evidence="1">
        <text>S-ubiquitinyl-[E2 ubiquitin-conjugating enzyme]-L-cysteine + [acceptor protein]-L-lysine = [E2 ubiquitin-conjugating enzyme]-L-cysteine + N(6)-ubiquitinyl-[acceptor protein]-L-lysine.</text>
        <dbReference type="EC" id="2.3.2.26"/>
    </reaction>
</comment>
<dbReference type="InParanoid" id="A0A3N4M3Z4"/>
<dbReference type="EMBL" id="ML121530">
    <property type="protein sequence ID" value="RPB28092.1"/>
    <property type="molecule type" value="Genomic_DNA"/>
</dbReference>
<feature type="region of interest" description="Disordered" evidence="6">
    <location>
        <begin position="423"/>
        <end position="459"/>
    </location>
</feature>
<dbReference type="InterPro" id="IPR044611">
    <property type="entry name" value="E3A/B/C-like"/>
</dbReference>
<dbReference type="EC" id="2.3.2.26" evidence="2"/>
<name>A0A3N4M3Z4_9PEZI</name>
<protein>
    <recommendedName>
        <fullName evidence="2">HECT-type E3 ubiquitin transferase</fullName>
        <ecNumber evidence="2">2.3.2.26</ecNumber>
    </recommendedName>
</protein>